<reference evidence="4" key="1">
    <citation type="journal article" date="2019" name="Int. J. Syst. Evol. Microbiol.">
        <title>The Global Catalogue of Microorganisms (GCM) 10K type strain sequencing project: providing services to taxonomists for standard genome sequencing and annotation.</title>
        <authorList>
            <consortium name="The Broad Institute Genomics Platform"/>
            <consortium name="The Broad Institute Genome Sequencing Center for Infectious Disease"/>
            <person name="Wu L."/>
            <person name="Ma J."/>
        </authorList>
    </citation>
    <scope>NUCLEOTIDE SEQUENCE [LARGE SCALE GENOMIC DNA]</scope>
    <source>
        <strain evidence="4">IBRC 10765</strain>
    </source>
</reference>
<dbReference type="Gene3D" id="2.30.270.10">
    <property type="entry name" value="duf1285 protein"/>
    <property type="match status" value="1"/>
</dbReference>
<name>A0ABV7ZZX4_9GAMM</name>
<dbReference type="RefSeq" id="WP_380695721.1">
    <property type="nucleotide sequence ID" value="NZ_JBHRYR010000003.1"/>
</dbReference>
<evidence type="ECO:0000313" key="4">
    <source>
        <dbReference type="Proteomes" id="UP001595617"/>
    </source>
</evidence>
<feature type="domain" description="DUF1285" evidence="1">
    <location>
        <begin position="20"/>
        <end position="85"/>
    </location>
</feature>
<dbReference type="Pfam" id="PF06938">
    <property type="entry name" value="DUF1285_N"/>
    <property type="match status" value="1"/>
</dbReference>
<accession>A0ABV7ZZX4</accession>
<sequence length="178" mass="20065">MLDLSTLGRDLTTEQGFRRAPTHLWQPAVCGDIDIRIDPQGQWFHEGDMIRRTGLVRLLASILTFDGTDYWLITPVEKMRILVEDLPFIVVELVDEAAGLKARTNVGEQIALAEPWDLSPCFDGEWRPCIQLGQGLGARLSRNLYYDLVHQASASGIVEEQRLVWQSHGMKLPLGLVE</sequence>
<feature type="domain" description="DUF1285" evidence="2">
    <location>
        <begin position="87"/>
        <end position="171"/>
    </location>
</feature>
<dbReference type="InterPro" id="IPR023361">
    <property type="entry name" value="DUF1285_beta_roll_sf"/>
</dbReference>
<proteinExistence type="predicted"/>
<protein>
    <submittedName>
        <fullName evidence="3">DUF1285 domain-containing protein</fullName>
    </submittedName>
</protein>
<dbReference type="Gene3D" id="3.10.540.10">
    <property type="entry name" value="duf1285 like domain"/>
    <property type="match status" value="1"/>
</dbReference>
<dbReference type="InterPro" id="IPR048342">
    <property type="entry name" value="DUF1285_C"/>
</dbReference>
<evidence type="ECO:0000259" key="1">
    <source>
        <dbReference type="Pfam" id="PF06938"/>
    </source>
</evidence>
<dbReference type="Proteomes" id="UP001595617">
    <property type="component" value="Unassembled WGS sequence"/>
</dbReference>
<dbReference type="Pfam" id="PF21028">
    <property type="entry name" value="DUF1285_C"/>
    <property type="match status" value="1"/>
</dbReference>
<evidence type="ECO:0000313" key="3">
    <source>
        <dbReference type="EMBL" id="MFC3852992.1"/>
    </source>
</evidence>
<evidence type="ECO:0000259" key="2">
    <source>
        <dbReference type="Pfam" id="PF21028"/>
    </source>
</evidence>
<dbReference type="InterPro" id="IPR048341">
    <property type="entry name" value="DUF1285_N"/>
</dbReference>
<gene>
    <name evidence="3" type="ORF">ACFOOG_09145</name>
</gene>
<comment type="caution">
    <text evidence="3">The sequence shown here is derived from an EMBL/GenBank/DDBJ whole genome shotgun (WGS) entry which is preliminary data.</text>
</comment>
<organism evidence="3 4">
    <name type="scientific">Saccharospirillum mangrovi</name>
    <dbReference type="NCBI Taxonomy" id="2161747"/>
    <lineage>
        <taxon>Bacteria</taxon>
        <taxon>Pseudomonadati</taxon>
        <taxon>Pseudomonadota</taxon>
        <taxon>Gammaproteobacteria</taxon>
        <taxon>Oceanospirillales</taxon>
        <taxon>Saccharospirillaceae</taxon>
        <taxon>Saccharospirillum</taxon>
    </lineage>
</organism>
<dbReference type="EMBL" id="JBHRYR010000003">
    <property type="protein sequence ID" value="MFC3852992.1"/>
    <property type="molecule type" value="Genomic_DNA"/>
</dbReference>
<keyword evidence="4" id="KW-1185">Reference proteome</keyword>